<keyword evidence="3 6" id="KW-0479">Metal-binding</keyword>
<keyword evidence="7" id="KW-0732">Signal</keyword>
<accession>A0A4V1ABA5</accession>
<dbReference type="PRINTS" id="PR00606">
    <property type="entry name" value="CYTCHROMECID"/>
</dbReference>
<reference evidence="9 10" key="1">
    <citation type="submission" date="2019-03" db="EMBL/GenBank/DDBJ databases">
        <authorList>
            <person name="Sebastian G."/>
            <person name="Baumann P."/>
            <person name="Ruckert C."/>
            <person name="Kalinowski J."/>
            <person name="Nebel B."/>
            <person name="Takors R."/>
            <person name="Blombach B."/>
        </authorList>
    </citation>
    <scope>NUCLEOTIDE SEQUENCE [LARGE SCALE GENOMIC DNA]</scope>
    <source>
        <strain evidence="9 10">DSM 1084</strain>
    </source>
</reference>
<dbReference type="Proteomes" id="UP000293912">
    <property type="component" value="Chromosome"/>
</dbReference>
<proteinExistence type="predicted"/>
<evidence type="ECO:0000313" key="9">
    <source>
        <dbReference type="EMBL" id="QBM27283.1"/>
    </source>
</evidence>
<evidence type="ECO:0000259" key="8">
    <source>
        <dbReference type="PROSITE" id="PS51007"/>
    </source>
</evidence>
<evidence type="ECO:0000256" key="2">
    <source>
        <dbReference type="ARBA" id="ARBA00022617"/>
    </source>
</evidence>
<feature type="binding site" description="covalent" evidence="6">
    <location>
        <position position="42"/>
    </location>
    <ligand>
        <name>heme c</name>
        <dbReference type="ChEBI" id="CHEBI:61717"/>
    </ligand>
</feature>
<keyword evidence="4" id="KW-0249">Electron transport</keyword>
<dbReference type="PROSITE" id="PS51007">
    <property type="entry name" value="CYTC"/>
    <property type="match status" value="1"/>
</dbReference>
<evidence type="ECO:0000256" key="3">
    <source>
        <dbReference type="ARBA" id="ARBA00022723"/>
    </source>
</evidence>
<sequence precursor="true">MTMHLSRIVVSAAALLSCAGAFAVDAAAAKALATKSACLACHAVDKKLVGPAYKEVAAKHKGQADAVAVVAARIKSGGSGLYGAVPMPPQPALKDDELKLLAEWVLAGAPDK</sequence>
<keyword evidence="1" id="KW-0813">Transport</keyword>
<evidence type="ECO:0000313" key="10">
    <source>
        <dbReference type="Proteomes" id="UP000293912"/>
    </source>
</evidence>
<feature type="binding site" description="axial binding residue" evidence="6">
    <location>
        <position position="38"/>
    </location>
    <ligand>
        <name>heme c</name>
        <dbReference type="ChEBI" id="CHEBI:61717"/>
    </ligand>
    <ligandPart>
        <name>Fe</name>
        <dbReference type="ChEBI" id="CHEBI:18248"/>
    </ligandPart>
</feature>
<dbReference type="InterPro" id="IPR002324">
    <property type="entry name" value="Cyt_c_ID"/>
</dbReference>
<dbReference type="GO" id="GO:0009055">
    <property type="term" value="F:electron transfer activity"/>
    <property type="evidence" value="ECO:0007669"/>
    <property type="project" value="InterPro"/>
</dbReference>
<dbReference type="SUPFAM" id="SSF46626">
    <property type="entry name" value="Cytochrome c"/>
    <property type="match status" value="1"/>
</dbReference>
<evidence type="ECO:0000256" key="1">
    <source>
        <dbReference type="ARBA" id="ARBA00022448"/>
    </source>
</evidence>
<name>A0A4V1ABA5_HYDPS</name>
<feature type="binding site" description="covalent" evidence="6">
    <location>
        <position position="87"/>
    </location>
    <ligand>
        <name>heme c</name>
        <dbReference type="ChEBI" id="CHEBI:61717"/>
    </ligand>
</feature>
<dbReference type="Pfam" id="PF00034">
    <property type="entry name" value="Cytochrom_C"/>
    <property type="match status" value="1"/>
</dbReference>
<evidence type="ECO:0000256" key="6">
    <source>
        <dbReference type="PIRSR" id="PIRSR602324-1"/>
    </source>
</evidence>
<keyword evidence="5 6" id="KW-0408">Iron</keyword>
<comment type="PTM">
    <text evidence="6">Binds 1 heme c group covalently per subunit.</text>
</comment>
<evidence type="ECO:0000256" key="5">
    <source>
        <dbReference type="ARBA" id="ARBA00023004"/>
    </source>
</evidence>
<evidence type="ECO:0000256" key="4">
    <source>
        <dbReference type="ARBA" id="ARBA00022982"/>
    </source>
</evidence>
<dbReference type="PROSITE" id="PS51257">
    <property type="entry name" value="PROKAR_LIPOPROTEIN"/>
    <property type="match status" value="1"/>
</dbReference>
<dbReference type="GO" id="GO:0005506">
    <property type="term" value="F:iron ion binding"/>
    <property type="evidence" value="ECO:0007669"/>
    <property type="project" value="InterPro"/>
</dbReference>
<gene>
    <name evidence="9" type="primary">nirM</name>
    <name evidence="9" type="ORF">HPF_06275</name>
</gene>
<dbReference type="KEGG" id="hpse:HPF_06275"/>
<feature type="chain" id="PRO_5020833509" evidence="7">
    <location>
        <begin position="24"/>
        <end position="112"/>
    </location>
</feature>
<feature type="domain" description="Cytochrome c" evidence="8">
    <location>
        <begin position="24"/>
        <end position="109"/>
    </location>
</feature>
<dbReference type="Gene3D" id="1.10.760.10">
    <property type="entry name" value="Cytochrome c-like domain"/>
    <property type="match status" value="1"/>
</dbReference>
<keyword evidence="2 6" id="KW-0349">Heme</keyword>
<protein>
    <submittedName>
        <fullName evidence="9">Cytochrome c-551</fullName>
    </submittedName>
</protein>
<dbReference type="EMBL" id="CP037867">
    <property type="protein sequence ID" value="QBM27283.1"/>
    <property type="molecule type" value="Genomic_DNA"/>
</dbReference>
<keyword evidence="10" id="KW-1185">Reference proteome</keyword>
<feature type="signal peptide" evidence="7">
    <location>
        <begin position="1"/>
        <end position="23"/>
    </location>
</feature>
<dbReference type="GO" id="GO:0020037">
    <property type="term" value="F:heme binding"/>
    <property type="evidence" value="ECO:0007669"/>
    <property type="project" value="InterPro"/>
</dbReference>
<evidence type="ECO:0000256" key="7">
    <source>
        <dbReference type="SAM" id="SignalP"/>
    </source>
</evidence>
<dbReference type="InterPro" id="IPR036909">
    <property type="entry name" value="Cyt_c-like_dom_sf"/>
</dbReference>
<dbReference type="InterPro" id="IPR009056">
    <property type="entry name" value="Cyt_c-like_dom"/>
</dbReference>
<organism evidence="9 10">
    <name type="scientific">Hydrogenophaga pseudoflava</name>
    <name type="common">Pseudomonas carboxydoflava</name>
    <dbReference type="NCBI Taxonomy" id="47421"/>
    <lineage>
        <taxon>Bacteria</taxon>
        <taxon>Pseudomonadati</taxon>
        <taxon>Pseudomonadota</taxon>
        <taxon>Betaproteobacteria</taxon>
        <taxon>Burkholderiales</taxon>
        <taxon>Comamonadaceae</taxon>
        <taxon>Hydrogenophaga</taxon>
    </lineage>
</organism>
<dbReference type="AlphaFoldDB" id="A0A4V1ABA5"/>